<accession>A0A2P5X5Z8</accession>
<gene>
    <name evidence="1" type="ORF">GOBAR_AA21911</name>
</gene>
<dbReference type="Proteomes" id="UP000239757">
    <property type="component" value="Unassembled WGS sequence"/>
</dbReference>
<evidence type="ECO:0000313" key="2">
    <source>
        <dbReference type="Proteomes" id="UP000239757"/>
    </source>
</evidence>
<reference evidence="1 2" key="1">
    <citation type="submission" date="2015-01" db="EMBL/GenBank/DDBJ databases">
        <title>Genome of allotetraploid Gossypium barbadense reveals genomic plasticity and fiber elongation in cotton evolution.</title>
        <authorList>
            <person name="Chen X."/>
            <person name="Liu X."/>
            <person name="Zhao B."/>
            <person name="Zheng H."/>
            <person name="Hu Y."/>
            <person name="Lu G."/>
            <person name="Yang C."/>
            <person name="Chen J."/>
            <person name="Shan C."/>
            <person name="Zhang L."/>
            <person name="Zhou Y."/>
            <person name="Wang L."/>
            <person name="Guo W."/>
            <person name="Bai Y."/>
            <person name="Ruan J."/>
            <person name="Shangguan X."/>
            <person name="Mao Y."/>
            <person name="Jiang J."/>
            <person name="Zhu Y."/>
            <person name="Lei J."/>
            <person name="Kang H."/>
            <person name="Chen S."/>
            <person name="He X."/>
            <person name="Wang R."/>
            <person name="Wang Y."/>
            <person name="Chen J."/>
            <person name="Wang L."/>
            <person name="Yu S."/>
            <person name="Wang B."/>
            <person name="Wei J."/>
            <person name="Song S."/>
            <person name="Lu X."/>
            <person name="Gao Z."/>
            <person name="Gu W."/>
            <person name="Deng X."/>
            <person name="Ma D."/>
            <person name="Wang S."/>
            <person name="Liang W."/>
            <person name="Fang L."/>
            <person name="Cai C."/>
            <person name="Zhu X."/>
            <person name="Zhou B."/>
            <person name="Zhang Y."/>
            <person name="Chen Z."/>
            <person name="Xu S."/>
            <person name="Zhu R."/>
            <person name="Wang S."/>
            <person name="Zhang T."/>
            <person name="Zhao G."/>
        </authorList>
    </citation>
    <scope>NUCLEOTIDE SEQUENCE [LARGE SCALE GENOMIC DNA]</scope>
    <source>
        <strain evidence="2">cv. Xinhai21</strain>
        <tissue evidence="1">Leaf</tissue>
    </source>
</reference>
<organism evidence="1 2">
    <name type="scientific">Gossypium barbadense</name>
    <name type="common">Sea Island cotton</name>
    <name type="synonym">Hibiscus barbadensis</name>
    <dbReference type="NCBI Taxonomy" id="3634"/>
    <lineage>
        <taxon>Eukaryota</taxon>
        <taxon>Viridiplantae</taxon>
        <taxon>Streptophyta</taxon>
        <taxon>Embryophyta</taxon>
        <taxon>Tracheophyta</taxon>
        <taxon>Spermatophyta</taxon>
        <taxon>Magnoliopsida</taxon>
        <taxon>eudicotyledons</taxon>
        <taxon>Gunneridae</taxon>
        <taxon>Pentapetalae</taxon>
        <taxon>rosids</taxon>
        <taxon>malvids</taxon>
        <taxon>Malvales</taxon>
        <taxon>Malvaceae</taxon>
        <taxon>Malvoideae</taxon>
        <taxon>Gossypium</taxon>
    </lineage>
</organism>
<sequence>MVERLDPSELSELLIQAKNITNFWTDKPVGNLSERWWREVAIFGNEGSWKVTGFGKRSFGGEWAEMRAALDKEMVRKLCGDSVAASTSVWRQAT</sequence>
<evidence type="ECO:0000313" key="1">
    <source>
        <dbReference type="EMBL" id="PPR98758.1"/>
    </source>
</evidence>
<proteinExistence type="predicted"/>
<dbReference type="EMBL" id="KZ665601">
    <property type="protein sequence ID" value="PPR98758.1"/>
    <property type="molecule type" value="Genomic_DNA"/>
</dbReference>
<dbReference type="AlphaFoldDB" id="A0A2P5X5Z8"/>
<protein>
    <submittedName>
        <fullName evidence="1">Uncharacterized protein</fullName>
    </submittedName>
</protein>
<name>A0A2P5X5Z8_GOSBA</name>